<dbReference type="InterPro" id="IPR023296">
    <property type="entry name" value="Glyco_hydro_beta-prop_sf"/>
</dbReference>
<dbReference type="PANTHER" id="PTHR38340:SF1">
    <property type="entry name" value="S-LAYER PROTEIN"/>
    <property type="match status" value="1"/>
</dbReference>
<evidence type="ECO:0000313" key="12">
    <source>
        <dbReference type="Proteomes" id="UP000515291"/>
    </source>
</evidence>
<proteinExistence type="predicted"/>
<protein>
    <submittedName>
        <fullName evidence="11">Calcium-binding protein</fullName>
    </submittedName>
</protein>
<dbReference type="Pfam" id="PF00353">
    <property type="entry name" value="HemolysinCabind"/>
    <property type="match status" value="5"/>
</dbReference>
<evidence type="ECO:0000256" key="5">
    <source>
        <dbReference type="ARBA" id="ARBA00022656"/>
    </source>
</evidence>
<accession>A0A7G6U277</accession>
<evidence type="ECO:0000256" key="1">
    <source>
        <dbReference type="ARBA" id="ARBA00001913"/>
    </source>
</evidence>
<evidence type="ECO:0000313" key="11">
    <source>
        <dbReference type="EMBL" id="QND73109.1"/>
    </source>
</evidence>
<dbReference type="SUPFAM" id="SSF75005">
    <property type="entry name" value="Arabinanase/levansucrase/invertase"/>
    <property type="match status" value="1"/>
</dbReference>
<keyword evidence="5" id="KW-0800">Toxin</keyword>
<dbReference type="InterPro" id="IPR013858">
    <property type="entry name" value="Peptidase_M10B_C"/>
</dbReference>
<dbReference type="RefSeq" id="WP_184511962.1">
    <property type="nucleotide sequence ID" value="NZ_CP050292.1"/>
</dbReference>
<dbReference type="InterPro" id="IPR001343">
    <property type="entry name" value="Hemolysn_Ca-bd"/>
</dbReference>
<dbReference type="InterPro" id="IPR018511">
    <property type="entry name" value="Hemolysin-typ_Ca-bd_CS"/>
</dbReference>
<dbReference type="Pfam" id="PF08548">
    <property type="entry name" value="Peptidase_M10_C"/>
    <property type="match status" value="1"/>
</dbReference>
<dbReference type="SUPFAM" id="SSF51120">
    <property type="entry name" value="beta-Roll"/>
    <property type="match status" value="3"/>
</dbReference>
<keyword evidence="4" id="KW-0964">Secreted</keyword>
<dbReference type="GO" id="GO:0090729">
    <property type="term" value="F:toxin activity"/>
    <property type="evidence" value="ECO:0007669"/>
    <property type="project" value="UniProtKB-KW"/>
</dbReference>
<keyword evidence="6" id="KW-0677">Repeat</keyword>
<dbReference type="EMBL" id="CP050292">
    <property type="protein sequence ID" value="QND73109.1"/>
    <property type="molecule type" value="Genomic_DNA"/>
</dbReference>
<dbReference type="GO" id="GO:0005509">
    <property type="term" value="F:calcium ion binding"/>
    <property type="evidence" value="ECO:0007669"/>
    <property type="project" value="InterPro"/>
</dbReference>
<dbReference type="InterPro" id="IPR003995">
    <property type="entry name" value="RTX_toxin_determinant-A"/>
</dbReference>
<evidence type="ECO:0000256" key="2">
    <source>
        <dbReference type="ARBA" id="ARBA00004370"/>
    </source>
</evidence>
<evidence type="ECO:0000259" key="10">
    <source>
        <dbReference type="Pfam" id="PF08548"/>
    </source>
</evidence>
<keyword evidence="8" id="KW-0472">Membrane</keyword>
<evidence type="ECO:0000256" key="7">
    <source>
        <dbReference type="ARBA" id="ARBA00023026"/>
    </source>
</evidence>
<comment type="cofactor">
    <cofactor evidence="1">
        <name>Ca(2+)</name>
        <dbReference type="ChEBI" id="CHEBI:29108"/>
    </cofactor>
</comment>
<sequence>MAFVGPEFPINSTTANDQAGATQTLLSDGRILVTWTATDVGGHQPHTIQGHYLSADGTPQGPDFQITIDRSGDSGAPSVTALSDGRAFVAWQSYIAADNVTEVRGTLIDAEGHPVADMVVNSSTAISPQMPSVTTLADGQILLTYVSADGGDPKYLGDIRGRILHDDGTVAVDDFTVNTTTWGTQYDPKVTALPDGRAFVTWRSYDPDEGRYNVSGQFVNPDGSASAPDFRIVPGAQFNQSDASTAVLADGRILVAWTAQEPDGDSNIHARLLNPDGSVVVSDNIVNANFDGGQDSPSIAALPDGRAVIIWHATDPDTGASDIYGRLLIPGAFPIGNDFLVNSTGGLAETGPHLLTLSDGRILATWTSFEQGPAADDIHGRIMSFNTITNGTPGDDVLPGTADNDIIHGGDGRDTIHGAAGNDVLHGDGGNDFLYGDAGNDFLFGGDGDDRMWGGDGNDIFVGGKGADAFAGASGIDTVRYETSPSGVHIDLTLGAGSGGDAAGDSFSSVETVIGSRFDDTLIGDGAANTLSGGSGKDVLDGRDGNDVLDGGEGNDALTGGAGNDVLHGGAGNDQLWGNAGDDILAGGAGADVLAGGAGNDTADYSTSIAQVNINLATGVIQWGDAEGDKLSSIENLIGSGTMDLLTGDAGDNRISGGGGNDLIDGGGGNDSLDGGSGNDTLTGGLGADILTGGAGADSFVFKAVQDSLPGAADQITDFSSIAADTADWIDLSAIDANSKAAGDQAFAFVGSAAFTHIAGELRFADHLLQGDVDGDGAADFAVQVNSAVLKAGDFVL</sequence>
<evidence type="ECO:0000256" key="8">
    <source>
        <dbReference type="ARBA" id="ARBA00023136"/>
    </source>
</evidence>
<dbReference type="GO" id="GO:0005615">
    <property type="term" value="C:extracellular space"/>
    <property type="evidence" value="ECO:0007669"/>
    <property type="project" value="InterPro"/>
</dbReference>
<evidence type="ECO:0000256" key="3">
    <source>
        <dbReference type="ARBA" id="ARBA00004613"/>
    </source>
</evidence>
<evidence type="ECO:0000256" key="4">
    <source>
        <dbReference type="ARBA" id="ARBA00022525"/>
    </source>
</evidence>
<keyword evidence="7" id="KW-0843">Virulence</keyword>
<feature type="domain" description="Peptidase M10 serralysin C-terminal" evidence="10">
    <location>
        <begin position="598"/>
        <end position="796"/>
    </location>
</feature>
<dbReference type="Gene3D" id="2.120.10.10">
    <property type="match status" value="1"/>
</dbReference>
<dbReference type="Proteomes" id="UP000515291">
    <property type="component" value="Chromosome"/>
</dbReference>
<dbReference type="PRINTS" id="PR01488">
    <property type="entry name" value="RTXTOXINA"/>
</dbReference>
<dbReference type="PRINTS" id="PR00313">
    <property type="entry name" value="CABNDNGRPT"/>
</dbReference>
<name>A0A7G6U277_9BRAD</name>
<organism evidence="11 12">
    <name type="scientific">Tardiphaga robiniae</name>
    <dbReference type="NCBI Taxonomy" id="943830"/>
    <lineage>
        <taxon>Bacteria</taxon>
        <taxon>Pseudomonadati</taxon>
        <taxon>Pseudomonadota</taxon>
        <taxon>Alphaproteobacteria</taxon>
        <taxon>Hyphomicrobiales</taxon>
        <taxon>Nitrobacteraceae</taxon>
        <taxon>Tardiphaga</taxon>
    </lineage>
</organism>
<dbReference type="InterPro" id="IPR011049">
    <property type="entry name" value="Serralysin-like_metalloprot_C"/>
</dbReference>
<feature type="region of interest" description="Disordered" evidence="9">
    <location>
        <begin position="657"/>
        <end position="676"/>
    </location>
</feature>
<dbReference type="InterPro" id="IPR050557">
    <property type="entry name" value="RTX_toxin/Mannuronan_C5-epim"/>
</dbReference>
<evidence type="ECO:0000256" key="6">
    <source>
        <dbReference type="ARBA" id="ARBA00022737"/>
    </source>
</evidence>
<dbReference type="KEGG" id="trb:HB776_19280"/>
<comment type="subcellular location">
    <subcellularLocation>
        <location evidence="2">Membrane</location>
    </subcellularLocation>
    <subcellularLocation>
        <location evidence="3">Secreted</location>
    </subcellularLocation>
</comment>
<dbReference type="AlphaFoldDB" id="A0A7G6U277"/>
<dbReference type="PROSITE" id="PS00330">
    <property type="entry name" value="HEMOLYSIN_CALCIUM"/>
    <property type="match status" value="7"/>
</dbReference>
<gene>
    <name evidence="11" type="ORF">HB776_19280</name>
</gene>
<dbReference type="PANTHER" id="PTHR38340">
    <property type="entry name" value="S-LAYER PROTEIN"/>
    <property type="match status" value="1"/>
</dbReference>
<evidence type="ECO:0000256" key="9">
    <source>
        <dbReference type="SAM" id="MobiDB-lite"/>
    </source>
</evidence>
<reference evidence="12" key="1">
    <citation type="journal article" date="2020" name="Mol. Plant Microbe">
        <title>Rhizobial microsymbionts of the narrowly endemic Oxytropis species growing in Kamchatka are characterized by significant genetic diversity and possess a set of genes that are associated with T3SS and T6SS secretion systems and can affect the development of symbiosis.</title>
        <authorList>
            <person name="Safronova V."/>
            <person name="Guro P."/>
            <person name="Sazanova A."/>
            <person name="Kuznetsova I."/>
            <person name="Belimov A."/>
            <person name="Yakubov V."/>
            <person name="Chirak E."/>
            <person name="Afonin A."/>
            <person name="Gogolev Y."/>
            <person name="Andronov E."/>
            <person name="Tikhonovich I."/>
        </authorList>
    </citation>
    <scope>NUCLEOTIDE SEQUENCE [LARGE SCALE GENOMIC DNA]</scope>
    <source>
        <strain evidence="12">581</strain>
    </source>
</reference>
<dbReference type="Gene3D" id="2.150.10.10">
    <property type="entry name" value="Serralysin-like metalloprotease, C-terminal"/>
    <property type="match status" value="4"/>
</dbReference>
<dbReference type="GO" id="GO:0016020">
    <property type="term" value="C:membrane"/>
    <property type="evidence" value="ECO:0007669"/>
    <property type="project" value="UniProtKB-SubCell"/>
</dbReference>